<dbReference type="Pfam" id="PF11103">
    <property type="entry name" value="DUF2887"/>
    <property type="match status" value="1"/>
</dbReference>
<dbReference type="AlphaFoldDB" id="B7K7C2"/>
<dbReference type="InterPro" id="IPR022573">
    <property type="entry name" value="DUF2887"/>
</dbReference>
<dbReference type="NCBIfam" id="TIGR01784">
    <property type="entry name" value="T_den_put_tspse"/>
    <property type="match status" value="1"/>
</dbReference>
<dbReference type="HOGENOM" id="CLU_069065_0_0_3"/>
<dbReference type="OrthoDB" id="425116at2"/>
<keyword evidence="3" id="KW-1185">Reference proteome</keyword>
<evidence type="ECO:0000259" key="1">
    <source>
        <dbReference type="Pfam" id="PF14261"/>
    </source>
</evidence>
<gene>
    <name evidence="2" type="ordered locus">PCC7424_1243</name>
</gene>
<organism evidence="2 3">
    <name type="scientific">Gloeothece citriformis (strain PCC 7424)</name>
    <name type="common">Cyanothece sp. (strain PCC 7424)</name>
    <dbReference type="NCBI Taxonomy" id="65393"/>
    <lineage>
        <taxon>Bacteria</taxon>
        <taxon>Bacillati</taxon>
        <taxon>Cyanobacteriota</taxon>
        <taxon>Cyanophyceae</taxon>
        <taxon>Oscillatoriophycideae</taxon>
        <taxon>Chroococcales</taxon>
        <taxon>Aphanothecaceae</taxon>
        <taxon>Gloeothece</taxon>
        <taxon>Gloeothece citriformis</taxon>
    </lineage>
</organism>
<dbReference type="eggNOG" id="COG5464">
    <property type="taxonomic scope" value="Bacteria"/>
</dbReference>
<dbReference type="InterPro" id="IPR010106">
    <property type="entry name" value="RpnA"/>
</dbReference>
<proteinExistence type="predicted"/>
<dbReference type="STRING" id="65393.PCC7424_1243"/>
<dbReference type="Proteomes" id="UP000002384">
    <property type="component" value="Chromosome"/>
</dbReference>
<evidence type="ECO:0000313" key="2">
    <source>
        <dbReference type="EMBL" id="ACK69690.1"/>
    </source>
</evidence>
<reference evidence="3" key="1">
    <citation type="journal article" date="2011" name="MBio">
        <title>Novel metabolic attributes of the genus Cyanothece, comprising a group of unicellular nitrogen-fixing Cyanobacteria.</title>
        <authorList>
            <person name="Bandyopadhyay A."/>
            <person name="Elvitigala T."/>
            <person name="Welsh E."/>
            <person name="Stockel J."/>
            <person name="Liberton M."/>
            <person name="Min H."/>
            <person name="Sherman L.A."/>
            <person name="Pakrasi H.B."/>
        </authorList>
    </citation>
    <scope>NUCLEOTIDE SEQUENCE [LARGE SCALE GENOMIC DNA]</scope>
    <source>
        <strain evidence="3">PCC 7424</strain>
    </source>
</reference>
<dbReference type="Pfam" id="PF14261">
    <property type="entry name" value="DUF4351"/>
    <property type="match status" value="1"/>
</dbReference>
<feature type="domain" description="DUF4351" evidence="1">
    <location>
        <begin position="228"/>
        <end position="284"/>
    </location>
</feature>
<name>B7K7C2_GLOC7</name>
<accession>B7K7C2</accession>
<dbReference type="InterPro" id="IPR025587">
    <property type="entry name" value="DUF4351"/>
</dbReference>
<dbReference type="PANTHER" id="PTHR35586:SF2">
    <property type="entry name" value="SLL1542 PROTEIN"/>
    <property type="match status" value="1"/>
</dbReference>
<sequence length="288" mass="33400">MKTDSIFYQIFLKFPRSFFDLIGESSTAVDNYQFTSREVKQLSFRLDGLFLPTGEETDLPFYLVEVQFQPDPDFYYRLFSEFFLVLKQYKPPYPWQIVVIYASRQIEREQSLHFGDFLGLSRIRRIYLDELGQAANSSLGIGVIKLVVESQEQAVSVAQALIEQTKNQLTDETIQKNLIDLIENIIVYKFPLKSREEIEAMFNLSDLKQTKVYQEALAEGEEKGIILGKQQGEANLVLRLLTRRFGEISPTLVEGIRGLSVEQLEDLAEALLDFRSEEDLRQWLQVNR</sequence>
<dbReference type="PANTHER" id="PTHR35586">
    <property type="entry name" value="SLL1691 PROTEIN"/>
    <property type="match status" value="1"/>
</dbReference>
<evidence type="ECO:0000313" key="3">
    <source>
        <dbReference type="Proteomes" id="UP000002384"/>
    </source>
</evidence>
<dbReference type="EMBL" id="CP001291">
    <property type="protein sequence ID" value="ACK69690.1"/>
    <property type="molecule type" value="Genomic_DNA"/>
</dbReference>
<protein>
    <recommendedName>
        <fullName evidence="1">DUF4351 domain-containing protein</fullName>
    </recommendedName>
</protein>
<dbReference type="KEGG" id="cyc:PCC7424_1243"/>
<dbReference type="RefSeq" id="WP_012598636.1">
    <property type="nucleotide sequence ID" value="NC_011729.1"/>
</dbReference>